<feature type="region of interest" description="Disordered" evidence="1">
    <location>
        <begin position="85"/>
        <end position="143"/>
    </location>
</feature>
<gene>
    <name evidence="2" type="ORF">DFQ27_005685</name>
</gene>
<accession>A0A9P6U295</accession>
<keyword evidence="3" id="KW-1185">Reference proteome</keyword>
<name>A0A9P6U295_9FUNG</name>
<dbReference type="EMBL" id="JAAAJB010000407">
    <property type="protein sequence ID" value="KAG0256516.1"/>
    <property type="molecule type" value="Genomic_DNA"/>
</dbReference>
<feature type="compositionally biased region" description="Low complexity" evidence="1">
    <location>
        <begin position="118"/>
        <end position="143"/>
    </location>
</feature>
<feature type="compositionally biased region" description="Low complexity" evidence="1">
    <location>
        <begin position="171"/>
        <end position="180"/>
    </location>
</feature>
<evidence type="ECO:0000313" key="3">
    <source>
        <dbReference type="Proteomes" id="UP000807716"/>
    </source>
</evidence>
<feature type="region of interest" description="Disordered" evidence="1">
    <location>
        <begin position="156"/>
        <end position="180"/>
    </location>
</feature>
<feature type="non-terminal residue" evidence="2">
    <location>
        <position position="1"/>
    </location>
</feature>
<comment type="caution">
    <text evidence="2">The sequence shown here is derived from an EMBL/GenBank/DDBJ whole genome shotgun (WGS) entry which is preliminary data.</text>
</comment>
<dbReference type="AlphaFoldDB" id="A0A9P6U295"/>
<dbReference type="Proteomes" id="UP000807716">
    <property type="component" value="Unassembled WGS sequence"/>
</dbReference>
<feature type="compositionally biased region" description="Pro residues" evidence="1">
    <location>
        <begin position="85"/>
        <end position="117"/>
    </location>
</feature>
<organism evidence="2 3">
    <name type="scientific">Actinomortierella ambigua</name>
    <dbReference type="NCBI Taxonomy" id="1343610"/>
    <lineage>
        <taxon>Eukaryota</taxon>
        <taxon>Fungi</taxon>
        <taxon>Fungi incertae sedis</taxon>
        <taxon>Mucoromycota</taxon>
        <taxon>Mortierellomycotina</taxon>
        <taxon>Mortierellomycetes</taxon>
        <taxon>Mortierellales</taxon>
        <taxon>Mortierellaceae</taxon>
        <taxon>Actinomortierella</taxon>
    </lineage>
</organism>
<sequence>FCHQIIDQLYLRDLKDSTELEQRQYTAILIELNEARSNDEHGHREKRARLGYDRPTNVTAELERIEEGNTSNPTVRYLQRVPVPVPVPAAPASAPVPAPAPLAGPASPPPPLQPPPLCQQQMQQSQQQGQEQQHEQQCQQQQEACSWRLVQTEHTNQPAIIDPRHVRLPAQQQQQQQQLD</sequence>
<evidence type="ECO:0000256" key="1">
    <source>
        <dbReference type="SAM" id="MobiDB-lite"/>
    </source>
</evidence>
<reference evidence="2" key="1">
    <citation type="journal article" date="2020" name="Fungal Divers.">
        <title>Resolving the Mortierellaceae phylogeny through synthesis of multi-gene phylogenetics and phylogenomics.</title>
        <authorList>
            <person name="Vandepol N."/>
            <person name="Liber J."/>
            <person name="Desiro A."/>
            <person name="Na H."/>
            <person name="Kennedy M."/>
            <person name="Barry K."/>
            <person name="Grigoriev I.V."/>
            <person name="Miller A.N."/>
            <person name="O'Donnell K."/>
            <person name="Stajich J.E."/>
            <person name="Bonito G."/>
        </authorList>
    </citation>
    <scope>NUCLEOTIDE SEQUENCE</scope>
    <source>
        <strain evidence="2">BC1065</strain>
    </source>
</reference>
<dbReference type="OrthoDB" id="25002at2759"/>
<evidence type="ECO:0000313" key="2">
    <source>
        <dbReference type="EMBL" id="KAG0256516.1"/>
    </source>
</evidence>
<proteinExistence type="predicted"/>
<protein>
    <submittedName>
        <fullName evidence="2">Uncharacterized protein</fullName>
    </submittedName>
</protein>